<dbReference type="PROSITE" id="PS00893">
    <property type="entry name" value="NUDIX_BOX"/>
    <property type="match status" value="1"/>
</dbReference>
<keyword evidence="4" id="KW-1185">Reference proteome</keyword>
<dbReference type="OrthoDB" id="67499at2"/>
<name>F8JSS0_STREN</name>
<dbReference type="PROSITE" id="PS51462">
    <property type="entry name" value="NUDIX"/>
    <property type="match status" value="1"/>
</dbReference>
<dbReference type="Proteomes" id="UP000007842">
    <property type="component" value="Chromosome"/>
</dbReference>
<dbReference type="KEGG" id="scy:SCATT_56040"/>
<sequence length="164" mass="17720">MGMIDGMAPETVDYVDVRDRPVRRGPRGRAARYGLHYRVAATVCTDPLGRVLVYRRPADAAVLPGHHDVLIGGSVRAGESYLAAAARELAEELGVRPPLREIYRSRQTAGPGPCWLTVHHATVTGPLRPDPREIAWCDWVPAGAAGSLRPFVPAGRTAVTRLLG</sequence>
<feature type="domain" description="Nudix hydrolase" evidence="2">
    <location>
        <begin position="34"/>
        <end position="164"/>
    </location>
</feature>
<organism evidence="3 4">
    <name type="scientific">Streptantibioticus cattleyicolor (strain ATCC 35852 / DSM 46488 / JCM 4925 / NBRC 14057 / NRRL 8057)</name>
    <name type="common">Streptomyces cattleya</name>
    <dbReference type="NCBI Taxonomy" id="1003195"/>
    <lineage>
        <taxon>Bacteria</taxon>
        <taxon>Bacillati</taxon>
        <taxon>Actinomycetota</taxon>
        <taxon>Actinomycetes</taxon>
        <taxon>Kitasatosporales</taxon>
        <taxon>Streptomycetaceae</taxon>
        <taxon>Streptantibioticus</taxon>
    </lineage>
</organism>
<dbReference type="InterPro" id="IPR015797">
    <property type="entry name" value="NUDIX_hydrolase-like_dom_sf"/>
</dbReference>
<dbReference type="KEGG" id="sct:SCAT_5606"/>
<dbReference type="AlphaFoldDB" id="F8JSS0"/>
<dbReference type="InterPro" id="IPR020084">
    <property type="entry name" value="NUDIX_hydrolase_CS"/>
</dbReference>
<evidence type="ECO:0000313" key="4">
    <source>
        <dbReference type="Proteomes" id="UP000007842"/>
    </source>
</evidence>
<dbReference type="InterPro" id="IPR000086">
    <property type="entry name" value="NUDIX_hydrolase_dom"/>
</dbReference>
<proteinExistence type="predicted"/>
<protein>
    <submittedName>
        <fullName evidence="3">NUDIX hydrolase</fullName>
    </submittedName>
</protein>
<keyword evidence="1 3" id="KW-0378">Hydrolase</keyword>
<evidence type="ECO:0000256" key="1">
    <source>
        <dbReference type="ARBA" id="ARBA00022801"/>
    </source>
</evidence>
<dbReference type="eggNOG" id="COG0494">
    <property type="taxonomic scope" value="Bacteria"/>
</dbReference>
<reference evidence="4" key="1">
    <citation type="submission" date="2011-12" db="EMBL/GenBank/DDBJ databases">
        <title>Complete genome sequence of Streptomyces cattleya strain DSM 46488.</title>
        <authorList>
            <person name="Ou H.-Y."/>
            <person name="Li P."/>
            <person name="Zhao C."/>
            <person name="O'Hagan D."/>
            <person name="Deng Z."/>
        </authorList>
    </citation>
    <scope>NUCLEOTIDE SEQUENCE [LARGE SCALE GENOMIC DNA]</scope>
    <source>
        <strain evidence="4">ATCC 35852 / DSM 46488 / JCM 4925 / NBRC 14057 / NRRL 8057</strain>
    </source>
</reference>
<evidence type="ECO:0000259" key="2">
    <source>
        <dbReference type="PROSITE" id="PS51462"/>
    </source>
</evidence>
<dbReference type="EMBL" id="CP003219">
    <property type="protein sequence ID" value="AEW97975.1"/>
    <property type="molecule type" value="Genomic_DNA"/>
</dbReference>
<evidence type="ECO:0000313" key="3">
    <source>
        <dbReference type="EMBL" id="AEW97975.1"/>
    </source>
</evidence>
<dbReference type="Pfam" id="PF00293">
    <property type="entry name" value="NUDIX"/>
    <property type="match status" value="1"/>
</dbReference>
<dbReference type="GO" id="GO:0016787">
    <property type="term" value="F:hydrolase activity"/>
    <property type="evidence" value="ECO:0007669"/>
    <property type="project" value="UniProtKB-KW"/>
</dbReference>
<dbReference type="SUPFAM" id="SSF55811">
    <property type="entry name" value="Nudix"/>
    <property type="match status" value="1"/>
</dbReference>
<accession>G8X1A8</accession>
<dbReference type="STRING" id="1003195.SCATT_56040"/>
<dbReference type="HOGENOM" id="CLU_060552_3_1_11"/>
<accession>F8JSS0</accession>
<dbReference type="PATRIC" id="fig|1003195.11.peg.7020"/>
<gene>
    <name evidence="3" type="ordered locus">SCATT_56040</name>
</gene>
<dbReference type="Gene3D" id="3.90.79.10">
    <property type="entry name" value="Nucleoside Triphosphate Pyrophosphohydrolase"/>
    <property type="match status" value="1"/>
</dbReference>